<evidence type="ECO:0000259" key="7">
    <source>
        <dbReference type="Pfam" id="PF21981"/>
    </source>
</evidence>
<evidence type="ECO:0000313" key="10">
    <source>
        <dbReference type="Proteomes" id="UP000274920"/>
    </source>
</evidence>
<comment type="function">
    <text evidence="5">Modulates RecA activity.</text>
</comment>
<dbReference type="InterPro" id="IPR003783">
    <property type="entry name" value="Regulatory_RecX"/>
</dbReference>
<evidence type="ECO:0000313" key="9">
    <source>
        <dbReference type="EMBL" id="RRK31175.1"/>
    </source>
</evidence>
<name>A0A426DEK1_9FIRM</name>
<feature type="domain" description="RecX third three-helical" evidence="7">
    <location>
        <begin position="153"/>
        <end position="197"/>
    </location>
</feature>
<dbReference type="RefSeq" id="WP_125126905.1">
    <property type="nucleotide sequence ID" value="NZ_RHJS01000002.1"/>
</dbReference>
<feature type="domain" description="RecX first three-helical" evidence="8">
    <location>
        <begin position="59"/>
        <end position="97"/>
    </location>
</feature>
<evidence type="ECO:0000256" key="3">
    <source>
        <dbReference type="ARBA" id="ARBA00018111"/>
    </source>
</evidence>
<dbReference type="InterPro" id="IPR036388">
    <property type="entry name" value="WH-like_DNA-bd_sf"/>
</dbReference>
<protein>
    <recommendedName>
        <fullName evidence="3 5">Regulatory protein RecX</fullName>
    </recommendedName>
</protein>
<keyword evidence="10" id="KW-1185">Reference proteome</keyword>
<evidence type="ECO:0000259" key="6">
    <source>
        <dbReference type="Pfam" id="PF02631"/>
    </source>
</evidence>
<dbReference type="Gene3D" id="1.10.10.10">
    <property type="entry name" value="Winged helix-like DNA-binding domain superfamily/Winged helix DNA-binding domain"/>
    <property type="match status" value="2"/>
</dbReference>
<dbReference type="GO" id="GO:0006282">
    <property type="term" value="P:regulation of DNA repair"/>
    <property type="evidence" value="ECO:0007669"/>
    <property type="project" value="UniProtKB-UniRule"/>
</dbReference>
<dbReference type="Pfam" id="PF21982">
    <property type="entry name" value="RecX_HTH1"/>
    <property type="match status" value="1"/>
</dbReference>
<keyword evidence="4 5" id="KW-0963">Cytoplasm</keyword>
<accession>A0A426DEK1</accession>
<dbReference type="InterPro" id="IPR053926">
    <property type="entry name" value="RecX_HTH_1st"/>
</dbReference>
<comment type="caution">
    <text evidence="9">The sequence shown here is derived from an EMBL/GenBank/DDBJ whole genome shotgun (WGS) entry which is preliminary data.</text>
</comment>
<sequence>MIVTKVEALTKAKYRVDLDGEFAFVLYKRELQHFGIREGEDLEEKTCMQIRKDVVLKRAKLRAMHLLTDMARTESGLREKLRQGLYPEDIVEDALAYVRSFGYLDDLRYAEHFIESRKDQKSKKEIYALLCSKGVPPEQIREAFESCYPEEGEQDAIRRILEKKRVDPEHASREEIRKLCGYLSRKGFRYEEISRALKAFDIPF</sequence>
<gene>
    <name evidence="5" type="primary">recX</name>
    <name evidence="9" type="ORF">EBB54_07185</name>
</gene>
<dbReference type="InterPro" id="IPR053925">
    <property type="entry name" value="RecX_HTH_3rd"/>
</dbReference>
<proteinExistence type="inferred from homology"/>
<dbReference type="EMBL" id="RHJS01000002">
    <property type="protein sequence ID" value="RRK31175.1"/>
    <property type="molecule type" value="Genomic_DNA"/>
</dbReference>
<dbReference type="PANTHER" id="PTHR33602:SF1">
    <property type="entry name" value="REGULATORY PROTEIN RECX FAMILY PROTEIN"/>
    <property type="match status" value="1"/>
</dbReference>
<evidence type="ECO:0000259" key="8">
    <source>
        <dbReference type="Pfam" id="PF21982"/>
    </source>
</evidence>
<dbReference type="GO" id="GO:0005737">
    <property type="term" value="C:cytoplasm"/>
    <property type="evidence" value="ECO:0007669"/>
    <property type="project" value="UniProtKB-SubCell"/>
</dbReference>
<evidence type="ECO:0000256" key="4">
    <source>
        <dbReference type="ARBA" id="ARBA00022490"/>
    </source>
</evidence>
<evidence type="ECO:0000256" key="1">
    <source>
        <dbReference type="ARBA" id="ARBA00004496"/>
    </source>
</evidence>
<dbReference type="InterPro" id="IPR053924">
    <property type="entry name" value="RecX_HTH_2nd"/>
</dbReference>
<feature type="domain" description="RecX second three-helical" evidence="6">
    <location>
        <begin position="105"/>
        <end position="143"/>
    </location>
</feature>
<dbReference type="Pfam" id="PF21981">
    <property type="entry name" value="RecX_HTH3"/>
    <property type="match status" value="1"/>
</dbReference>
<comment type="subcellular location">
    <subcellularLocation>
        <location evidence="1 5">Cytoplasm</location>
    </subcellularLocation>
</comment>
<dbReference type="PANTHER" id="PTHR33602">
    <property type="entry name" value="REGULATORY PROTEIN RECX FAMILY PROTEIN"/>
    <property type="match status" value="1"/>
</dbReference>
<evidence type="ECO:0000256" key="5">
    <source>
        <dbReference type="HAMAP-Rule" id="MF_01114"/>
    </source>
</evidence>
<organism evidence="9 10">
    <name type="scientific">Schaedlerella arabinosiphila</name>
    <dbReference type="NCBI Taxonomy" id="2044587"/>
    <lineage>
        <taxon>Bacteria</taxon>
        <taxon>Bacillati</taxon>
        <taxon>Bacillota</taxon>
        <taxon>Clostridia</taxon>
        <taxon>Lachnospirales</taxon>
        <taxon>Lachnospiraceae</taxon>
        <taxon>Schaedlerella</taxon>
    </lineage>
</organism>
<reference evidence="9" key="1">
    <citation type="submission" date="2018-10" db="EMBL/GenBank/DDBJ databases">
        <title>Schaedlerella arabinophila gen. nov. sp. nov., isolated from the mouse intestinal tract and comparative analysis with the genome of the closely related altered Schaedler flora strain ASF502.</title>
        <authorList>
            <person name="Miyake S."/>
            <person name="Soh M."/>
            <person name="Seedorf H."/>
        </authorList>
    </citation>
    <scope>NUCLEOTIDE SEQUENCE [LARGE SCALE GENOMIC DNA]</scope>
    <source>
        <strain evidence="9">DSM 106076</strain>
    </source>
</reference>
<dbReference type="Pfam" id="PF02631">
    <property type="entry name" value="RecX_HTH2"/>
    <property type="match status" value="1"/>
</dbReference>
<dbReference type="AlphaFoldDB" id="A0A426DEK1"/>
<dbReference type="HAMAP" id="MF_01114">
    <property type="entry name" value="RecX"/>
    <property type="match status" value="1"/>
</dbReference>
<dbReference type="Proteomes" id="UP000274920">
    <property type="component" value="Unassembled WGS sequence"/>
</dbReference>
<comment type="similarity">
    <text evidence="2 5">Belongs to the RecX family.</text>
</comment>
<evidence type="ECO:0000256" key="2">
    <source>
        <dbReference type="ARBA" id="ARBA00009695"/>
    </source>
</evidence>